<dbReference type="Proteomes" id="UP001059617">
    <property type="component" value="Chromosome"/>
</dbReference>
<keyword evidence="4" id="KW-0238">DNA-binding</keyword>
<dbReference type="NCBIfam" id="TIGR02937">
    <property type="entry name" value="sigma70-ECF"/>
    <property type="match status" value="1"/>
</dbReference>
<dbReference type="NCBIfam" id="TIGR02983">
    <property type="entry name" value="SigE-fam_strep"/>
    <property type="match status" value="1"/>
</dbReference>
<dbReference type="InterPro" id="IPR013324">
    <property type="entry name" value="RNA_pol_sigma_r3/r4-like"/>
</dbReference>
<evidence type="ECO:0000313" key="9">
    <source>
        <dbReference type="Proteomes" id="UP001059617"/>
    </source>
</evidence>
<dbReference type="PANTHER" id="PTHR43133:SF50">
    <property type="entry name" value="ECF RNA POLYMERASE SIGMA FACTOR SIGM"/>
    <property type="match status" value="1"/>
</dbReference>
<dbReference type="Gene3D" id="1.10.10.10">
    <property type="entry name" value="Winged helix-like DNA-binding domain superfamily/Winged helix DNA-binding domain"/>
    <property type="match status" value="1"/>
</dbReference>
<evidence type="ECO:0000313" key="8">
    <source>
        <dbReference type="EMBL" id="UWP87484.1"/>
    </source>
</evidence>
<evidence type="ECO:0000256" key="1">
    <source>
        <dbReference type="ARBA" id="ARBA00010641"/>
    </source>
</evidence>
<evidence type="ECO:0000256" key="5">
    <source>
        <dbReference type="ARBA" id="ARBA00023163"/>
    </source>
</evidence>
<dbReference type="InterPro" id="IPR039425">
    <property type="entry name" value="RNA_pol_sigma-70-like"/>
</dbReference>
<reference evidence="8" key="2">
    <citation type="submission" date="2022-09" db="EMBL/GenBank/DDBJ databases">
        <title>Biosynthetic gene clusters of Dactylosporangioum fulvum.</title>
        <authorList>
            <person name="Caradec T."/>
        </authorList>
    </citation>
    <scope>NUCLEOTIDE SEQUENCE</scope>
    <source>
        <strain evidence="8">NRRL B-16292</strain>
    </source>
</reference>
<dbReference type="InterPro" id="IPR014325">
    <property type="entry name" value="RNA_pol_sigma-E_actinobac"/>
</dbReference>
<dbReference type="InterPro" id="IPR013249">
    <property type="entry name" value="RNA_pol_sigma70_r4_t2"/>
</dbReference>
<dbReference type="InterPro" id="IPR007627">
    <property type="entry name" value="RNA_pol_sigma70_r2"/>
</dbReference>
<gene>
    <name evidence="8" type="ORF">Dfulv_20025</name>
</gene>
<dbReference type="InterPro" id="IPR014284">
    <property type="entry name" value="RNA_pol_sigma-70_dom"/>
</dbReference>
<dbReference type="CDD" id="cd06171">
    <property type="entry name" value="Sigma70_r4"/>
    <property type="match status" value="1"/>
</dbReference>
<reference evidence="8" key="1">
    <citation type="submission" date="2021-04" db="EMBL/GenBank/DDBJ databases">
        <authorList>
            <person name="Hartkoorn R.C."/>
            <person name="Beaudoing E."/>
            <person name="Hot D."/>
        </authorList>
    </citation>
    <scope>NUCLEOTIDE SEQUENCE</scope>
    <source>
        <strain evidence="8">NRRL B-16292</strain>
    </source>
</reference>
<sequence length="170" mass="19276">MSQEAEFVAFVTERAHALLKTAYALTGDRHAAEDLVQTALAKAFARWRRIDEPEPYLRRMIYNDFVSGRRSPRSRAEITVAQPPDHASGRYLESDTALRLLLRDALQALPPRQRAVVILRYFEDLSVEETAAVLSCRRGTVASQASRALAKLRELLPQLDWSTDLVEGRR</sequence>
<dbReference type="Pfam" id="PF04542">
    <property type="entry name" value="Sigma70_r2"/>
    <property type="match status" value="1"/>
</dbReference>
<evidence type="ECO:0000259" key="7">
    <source>
        <dbReference type="Pfam" id="PF08281"/>
    </source>
</evidence>
<organism evidence="8 9">
    <name type="scientific">Dactylosporangium fulvum</name>
    <dbReference type="NCBI Taxonomy" id="53359"/>
    <lineage>
        <taxon>Bacteria</taxon>
        <taxon>Bacillati</taxon>
        <taxon>Actinomycetota</taxon>
        <taxon>Actinomycetes</taxon>
        <taxon>Micromonosporales</taxon>
        <taxon>Micromonosporaceae</taxon>
        <taxon>Dactylosporangium</taxon>
    </lineage>
</organism>
<name>A0ABY5WDJ3_9ACTN</name>
<evidence type="ECO:0000256" key="2">
    <source>
        <dbReference type="ARBA" id="ARBA00023015"/>
    </source>
</evidence>
<dbReference type="InterPro" id="IPR036388">
    <property type="entry name" value="WH-like_DNA-bd_sf"/>
</dbReference>
<keyword evidence="9" id="KW-1185">Reference proteome</keyword>
<keyword evidence="2" id="KW-0805">Transcription regulation</keyword>
<feature type="domain" description="RNA polymerase sigma-70 region 2" evidence="6">
    <location>
        <begin position="13"/>
        <end position="71"/>
    </location>
</feature>
<dbReference type="SUPFAM" id="SSF88659">
    <property type="entry name" value="Sigma3 and sigma4 domains of RNA polymerase sigma factors"/>
    <property type="match status" value="1"/>
</dbReference>
<keyword evidence="3" id="KW-0731">Sigma factor</keyword>
<proteinExistence type="inferred from homology"/>
<dbReference type="PANTHER" id="PTHR43133">
    <property type="entry name" value="RNA POLYMERASE ECF-TYPE SIGMA FACTO"/>
    <property type="match status" value="1"/>
</dbReference>
<comment type="similarity">
    <text evidence="1">Belongs to the sigma-70 factor family. ECF subfamily.</text>
</comment>
<dbReference type="SUPFAM" id="SSF88946">
    <property type="entry name" value="Sigma2 domain of RNA polymerase sigma factors"/>
    <property type="match status" value="1"/>
</dbReference>
<protein>
    <submittedName>
        <fullName evidence="8">SigE family RNA polymerase sigma factor</fullName>
    </submittedName>
</protein>
<dbReference type="Gene3D" id="1.10.1740.10">
    <property type="match status" value="1"/>
</dbReference>
<dbReference type="InterPro" id="IPR013325">
    <property type="entry name" value="RNA_pol_sigma_r2"/>
</dbReference>
<dbReference type="EMBL" id="CP073720">
    <property type="protein sequence ID" value="UWP87484.1"/>
    <property type="molecule type" value="Genomic_DNA"/>
</dbReference>
<keyword evidence="5" id="KW-0804">Transcription</keyword>
<evidence type="ECO:0000259" key="6">
    <source>
        <dbReference type="Pfam" id="PF04542"/>
    </source>
</evidence>
<dbReference type="Pfam" id="PF08281">
    <property type="entry name" value="Sigma70_r4_2"/>
    <property type="match status" value="1"/>
</dbReference>
<feature type="domain" description="RNA polymerase sigma factor 70 region 4 type 2" evidence="7">
    <location>
        <begin position="100"/>
        <end position="152"/>
    </location>
</feature>
<accession>A0ABY5WDJ3</accession>
<evidence type="ECO:0000256" key="4">
    <source>
        <dbReference type="ARBA" id="ARBA00023125"/>
    </source>
</evidence>
<evidence type="ECO:0000256" key="3">
    <source>
        <dbReference type="ARBA" id="ARBA00023082"/>
    </source>
</evidence>